<dbReference type="Proteomes" id="UP000680706">
    <property type="component" value="Chromosome"/>
</dbReference>
<protein>
    <recommendedName>
        <fullName evidence="1">REase AHJR-like domain-containing protein</fullName>
    </recommendedName>
</protein>
<dbReference type="EMBL" id="CP074126">
    <property type="protein sequence ID" value="QUS57174.1"/>
    <property type="molecule type" value="Genomic_DNA"/>
</dbReference>
<evidence type="ECO:0000259" key="1">
    <source>
        <dbReference type="Pfam" id="PF18743"/>
    </source>
</evidence>
<dbReference type="Pfam" id="PF18743">
    <property type="entry name" value="AHJR-like"/>
    <property type="match status" value="1"/>
</dbReference>
<organism evidence="2 3">
    <name type="scientific">Pseudovibrio brasiliensis</name>
    <dbReference type="NCBI Taxonomy" id="1898042"/>
    <lineage>
        <taxon>Bacteria</taxon>
        <taxon>Pseudomonadati</taxon>
        <taxon>Pseudomonadota</taxon>
        <taxon>Alphaproteobacteria</taxon>
        <taxon>Hyphomicrobiales</taxon>
        <taxon>Stappiaceae</taxon>
        <taxon>Pseudovibrio</taxon>
    </lineage>
</organism>
<gene>
    <name evidence="2" type="ORF">KGB56_07230</name>
</gene>
<name>A0ABX8AUA2_9HYPH</name>
<reference evidence="2 3" key="1">
    <citation type="journal article" date="2021" name="Angew. Chem. Int. Ed. Engl.">
        <title>A novel family of nonribosomal peptides modulate collective behavior in Pseudovibrio bacteria isolated from marine sponges.</title>
        <authorList>
            <person name="Ioca L.P."/>
            <person name="Dai Y."/>
            <person name="Kunakom S."/>
            <person name="Diaz-Espinosa J."/>
            <person name="Krunic A."/>
            <person name="Crnkovic C.M."/>
            <person name="Orjala J."/>
            <person name="Sanchez L.M."/>
            <person name="Ferreira A.G."/>
            <person name="Berlinck R.G.S."/>
            <person name="Eustaquio A.S."/>
        </authorList>
    </citation>
    <scope>NUCLEOTIDE SEQUENCE [LARGE SCALE GENOMIC DNA]</scope>
    <source>
        <strain evidence="2 3">Ab134</strain>
    </source>
</reference>
<feature type="domain" description="REase AHJR-like" evidence="1">
    <location>
        <begin position="4"/>
        <end position="112"/>
    </location>
</feature>
<keyword evidence="3" id="KW-1185">Reference proteome</keyword>
<sequence length="212" mass="24661">MSWQVENEVLQSLRPELEEQGYEVFVHPQASQLPRFMRGYQPDAVAFKQGKNLAIEVKRRSQQGRKLIAQIAKKFEEKEDWEFRVVWLNSRPDKEFLATQSLETVDLRLEEVQTLISEKHYQPALWMSWATFEALARFLLPKSFGRPQTPARIIQVLATDGYITPTEADLLRKLADKRTRSIHGDLNVQVDPAELERFSKILTYLSKNSDSN</sequence>
<accession>A0ABX8AUA2</accession>
<evidence type="ECO:0000313" key="2">
    <source>
        <dbReference type="EMBL" id="QUS57174.1"/>
    </source>
</evidence>
<dbReference type="InterPro" id="IPR040902">
    <property type="entry name" value="AHJR-like"/>
</dbReference>
<proteinExistence type="predicted"/>
<dbReference type="InterPro" id="IPR011335">
    <property type="entry name" value="Restrct_endonuc-II-like"/>
</dbReference>
<dbReference type="RefSeq" id="WP_075698239.1">
    <property type="nucleotide sequence ID" value="NZ_CP074126.1"/>
</dbReference>
<evidence type="ECO:0000313" key="3">
    <source>
        <dbReference type="Proteomes" id="UP000680706"/>
    </source>
</evidence>
<dbReference type="SUPFAM" id="SSF52980">
    <property type="entry name" value="Restriction endonuclease-like"/>
    <property type="match status" value="1"/>
</dbReference>